<dbReference type="Pfam" id="PF08044">
    <property type="entry name" value="DUF1707"/>
    <property type="match status" value="1"/>
</dbReference>
<proteinExistence type="predicted"/>
<dbReference type="PANTHER" id="PTHR40763:SF5">
    <property type="entry name" value="MEMBRANE PROTEIN"/>
    <property type="match status" value="1"/>
</dbReference>
<sequence length="294" mass="32189">MSPPPGFSSIWSPYGKGYPGALRYFRFIRSSNTPRATHVPTDTVDAHGPQTPQTPCHPPHFVLRLRPIDFASATVPLFTPGPPTPGSPMPKNLPPDRVPRARSRKLGPAREETIERLQQAYADDLLTLDELDERLELASRAEKREHLLVLVDDLPDEASDELVPYEAGGELVRADESMRVTCIFSETKRTIDGPAPSRIEATVLFGEARIDLSGADFDSGVLEIRCNVAFGELKVYVPQGVAVETAGVPILASFYGKDRDVKSGAPVVRLTGFAAMGSVSCKATKSKKKRRKRK</sequence>
<dbReference type="EMBL" id="QHKO01000012">
    <property type="protein sequence ID" value="RAL20306.1"/>
    <property type="molecule type" value="Genomic_DNA"/>
</dbReference>
<evidence type="ECO:0000259" key="2">
    <source>
        <dbReference type="Pfam" id="PF08044"/>
    </source>
</evidence>
<evidence type="ECO:0000256" key="1">
    <source>
        <dbReference type="SAM" id="MobiDB-lite"/>
    </source>
</evidence>
<feature type="compositionally biased region" description="Pro residues" evidence="1">
    <location>
        <begin position="80"/>
        <end position="93"/>
    </location>
</feature>
<organism evidence="3 4">
    <name type="scientific">Lujinxingia litoralis</name>
    <dbReference type="NCBI Taxonomy" id="2211119"/>
    <lineage>
        <taxon>Bacteria</taxon>
        <taxon>Deltaproteobacteria</taxon>
        <taxon>Bradymonadales</taxon>
        <taxon>Lujinxingiaceae</taxon>
        <taxon>Lujinxingia</taxon>
    </lineage>
</organism>
<comment type="caution">
    <text evidence="3">The sequence shown here is derived from an EMBL/GenBank/DDBJ whole genome shotgun (WGS) entry which is preliminary data.</text>
</comment>
<gene>
    <name evidence="3" type="ORF">DL240_18180</name>
</gene>
<dbReference type="PANTHER" id="PTHR40763">
    <property type="entry name" value="MEMBRANE PROTEIN-RELATED"/>
    <property type="match status" value="1"/>
</dbReference>
<accession>A0A328C150</accession>
<dbReference type="InterPro" id="IPR012551">
    <property type="entry name" value="DUF1707_SHOCT-like"/>
</dbReference>
<reference evidence="3 4" key="1">
    <citation type="submission" date="2018-05" db="EMBL/GenBank/DDBJ databases">
        <title>Lujinxingia marina gen. nov. sp. nov., a new facultative anaerobic member of the class Deltaproteobacteria, and proposal of Lujinxingaceae fam. nov.</title>
        <authorList>
            <person name="Li C.-M."/>
        </authorList>
    </citation>
    <scope>NUCLEOTIDE SEQUENCE [LARGE SCALE GENOMIC DNA]</scope>
    <source>
        <strain evidence="3 4">B210</strain>
    </source>
</reference>
<keyword evidence="4" id="KW-1185">Reference proteome</keyword>
<name>A0A328C150_9DELT</name>
<evidence type="ECO:0000313" key="4">
    <source>
        <dbReference type="Proteomes" id="UP000249169"/>
    </source>
</evidence>
<feature type="domain" description="DUF1707" evidence="2">
    <location>
        <begin position="110"/>
        <end position="155"/>
    </location>
</feature>
<feature type="region of interest" description="Disordered" evidence="1">
    <location>
        <begin position="80"/>
        <end position="102"/>
    </location>
</feature>
<dbReference type="Proteomes" id="UP000249169">
    <property type="component" value="Unassembled WGS sequence"/>
</dbReference>
<protein>
    <recommendedName>
        <fullName evidence="2">DUF1707 domain-containing protein</fullName>
    </recommendedName>
</protein>
<evidence type="ECO:0000313" key="3">
    <source>
        <dbReference type="EMBL" id="RAL20306.1"/>
    </source>
</evidence>
<dbReference type="AlphaFoldDB" id="A0A328C150"/>